<reference evidence="2" key="1">
    <citation type="submission" date="2016-10" db="EMBL/GenBank/DDBJ databases">
        <authorList>
            <person name="Varghese N."/>
            <person name="Submissions S."/>
        </authorList>
    </citation>
    <scope>NUCLEOTIDE SEQUENCE [LARGE SCALE GENOMIC DNA]</scope>
    <source>
        <strain evidence="2">OK042</strain>
    </source>
</reference>
<name>A0A1I3PB19_9BACL</name>
<evidence type="ECO:0000313" key="1">
    <source>
        <dbReference type="EMBL" id="SFJ18619.1"/>
    </source>
</evidence>
<protein>
    <submittedName>
        <fullName evidence="1">Uncharacterized protein</fullName>
    </submittedName>
</protein>
<keyword evidence="2" id="KW-1185">Reference proteome</keyword>
<accession>A0A1I3PB19</accession>
<dbReference type="AlphaFoldDB" id="A0A1I3PB19"/>
<dbReference type="STRING" id="1884381.SAMN05518846_102311"/>
<dbReference type="EMBL" id="FORT01000002">
    <property type="protein sequence ID" value="SFJ18619.1"/>
    <property type="molecule type" value="Genomic_DNA"/>
</dbReference>
<dbReference type="RefSeq" id="WP_092266812.1">
    <property type="nucleotide sequence ID" value="NZ_FORT01000002.1"/>
</dbReference>
<organism evidence="1 2">
    <name type="scientific">Brevibacillus centrosporus</name>
    <dbReference type="NCBI Taxonomy" id="54910"/>
    <lineage>
        <taxon>Bacteria</taxon>
        <taxon>Bacillati</taxon>
        <taxon>Bacillota</taxon>
        <taxon>Bacilli</taxon>
        <taxon>Bacillales</taxon>
        <taxon>Paenibacillaceae</taxon>
        <taxon>Brevibacillus</taxon>
    </lineage>
</organism>
<sequence length="109" mass="12172">MPRPFEAFVSPLNWQQLSLLLDTVQYFEDAPKWLSIPSEAGASVPVPMTSETLRAMLVCTNEDNAFTRVPFSIDWEEKEEGEGKGVLLVVLPTGETVRQETVLSEFSPV</sequence>
<evidence type="ECO:0000313" key="2">
    <source>
        <dbReference type="Proteomes" id="UP000198915"/>
    </source>
</evidence>
<dbReference type="Proteomes" id="UP000198915">
    <property type="component" value="Unassembled WGS sequence"/>
</dbReference>
<gene>
    <name evidence="1" type="ORF">SAMN05518846_102311</name>
</gene>
<proteinExistence type="predicted"/>